<evidence type="ECO:0000313" key="3">
    <source>
        <dbReference type="EMBL" id="MDQ0544876.1"/>
    </source>
</evidence>
<accession>A0AAJ1TPZ3</accession>
<feature type="signal peptide" evidence="2">
    <location>
        <begin position="1"/>
        <end position="20"/>
    </location>
</feature>
<feature type="compositionally biased region" description="Gly residues" evidence="1">
    <location>
        <begin position="85"/>
        <end position="98"/>
    </location>
</feature>
<proteinExistence type="predicted"/>
<evidence type="ECO:0000313" key="4">
    <source>
        <dbReference type="Proteomes" id="UP001223420"/>
    </source>
</evidence>
<gene>
    <name evidence="3" type="ORF">QO001_003812</name>
</gene>
<feature type="region of interest" description="Disordered" evidence="1">
    <location>
        <begin position="21"/>
        <end position="98"/>
    </location>
</feature>
<evidence type="ECO:0000256" key="1">
    <source>
        <dbReference type="SAM" id="MobiDB-lite"/>
    </source>
</evidence>
<sequence length="98" mass="8958">MPKRILMAATAALLATPALAQSIPTPPNTTGHASPGTPGVVTQQPGSTGAEDAATISPTGRPQDGAAPDSAAGGNAGQPSRTGTTGSGGGGAGNGGGG</sequence>
<comment type="caution">
    <text evidence="3">The sequence shown here is derived from an EMBL/GenBank/DDBJ whole genome shotgun (WGS) entry which is preliminary data.</text>
</comment>
<dbReference type="Proteomes" id="UP001223420">
    <property type="component" value="Unassembled WGS sequence"/>
</dbReference>
<dbReference type="AlphaFoldDB" id="A0AAJ1TPZ3"/>
<reference evidence="3" key="1">
    <citation type="submission" date="2023-07" db="EMBL/GenBank/DDBJ databases">
        <title>Genomic Encyclopedia of Type Strains, Phase IV (KMG-IV): sequencing the most valuable type-strain genomes for metagenomic binning, comparative biology and taxonomic classification.</title>
        <authorList>
            <person name="Goeker M."/>
        </authorList>
    </citation>
    <scope>NUCLEOTIDE SEQUENCE</scope>
    <source>
        <strain evidence="3">DSM 19569</strain>
    </source>
</reference>
<evidence type="ECO:0000256" key="2">
    <source>
        <dbReference type="SAM" id="SignalP"/>
    </source>
</evidence>
<keyword evidence="2" id="KW-0732">Signal</keyword>
<dbReference type="RefSeq" id="WP_230365460.1">
    <property type="nucleotide sequence ID" value="NZ_JAJALK010000002.1"/>
</dbReference>
<name>A0AAJ1TPZ3_9HYPH</name>
<protein>
    <submittedName>
        <fullName evidence="3">Uncharacterized protein</fullName>
    </submittedName>
</protein>
<dbReference type="EMBL" id="JAUSWL010000006">
    <property type="protein sequence ID" value="MDQ0544876.1"/>
    <property type="molecule type" value="Genomic_DNA"/>
</dbReference>
<organism evidence="3 4">
    <name type="scientific">Methylobacterium brachiatum</name>
    <dbReference type="NCBI Taxonomy" id="269660"/>
    <lineage>
        <taxon>Bacteria</taxon>
        <taxon>Pseudomonadati</taxon>
        <taxon>Pseudomonadota</taxon>
        <taxon>Alphaproteobacteria</taxon>
        <taxon>Hyphomicrobiales</taxon>
        <taxon>Methylobacteriaceae</taxon>
        <taxon>Methylobacterium</taxon>
    </lineage>
</organism>
<feature type="chain" id="PRO_5042518804" evidence="2">
    <location>
        <begin position="21"/>
        <end position="98"/>
    </location>
</feature>